<sequence length="350" mass="38843">MDLYATSQLLGMIEEHVETPPTFALDMFFSRIEEQEDEDIMFDKLPFSAPLAPFVSPNVAGKSIKHKGFDTKVFRPAYIKPKHTVSPSQARKRRPGEPITGSLSIAQRRDLYVAELLQKQVDMIERRLEWMAWSAMISGSVTVEGDDYPSVTVDFGRKSSHTELLSGTARWDQSGFNAEDFFEERAGKIQDETGFAGTVHIMTPEAWKLARKDTNWRETLDNRRQASGNVELSAIALGDGNVASNATGARYIGSSGDHEFWVFGAKYTNQSGQLVPYLPGKTCISVAPAGLNGMQVFGAIEDHEAMVATKYFPKMWDQEDPSKRNLMTQSAPLIVPGNPNAVNHCTVTDN</sequence>
<organism evidence="1 2">
    <name type="scientific">Litorimonas taeanensis</name>
    <dbReference type="NCBI Taxonomy" id="568099"/>
    <lineage>
        <taxon>Bacteria</taxon>
        <taxon>Pseudomonadati</taxon>
        <taxon>Pseudomonadota</taxon>
        <taxon>Alphaproteobacteria</taxon>
        <taxon>Maricaulales</taxon>
        <taxon>Robiginitomaculaceae</taxon>
    </lineage>
</organism>
<keyword evidence="2" id="KW-1185">Reference proteome</keyword>
<comment type="caution">
    <text evidence="1">The sequence shown here is derived from an EMBL/GenBank/DDBJ whole genome shotgun (WGS) entry which is preliminary data.</text>
</comment>
<dbReference type="InterPro" id="IPR005564">
    <property type="entry name" value="Major_capsid_GpE"/>
</dbReference>
<evidence type="ECO:0000313" key="1">
    <source>
        <dbReference type="EMBL" id="RKQ68949.1"/>
    </source>
</evidence>
<dbReference type="Gene3D" id="3.15.30.10">
    <property type="entry name" value="putative capsid protein of prophage domain like"/>
    <property type="match status" value="1"/>
</dbReference>
<reference evidence="1 2" key="1">
    <citation type="submission" date="2018-10" db="EMBL/GenBank/DDBJ databases">
        <title>Genomic Encyclopedia of Type Strains, Phase IV (KMG-IV): sequencing the most valuable type-strain genomes for metagenomic binning, comparative biology and taxonomic classification.</title>
        <authorList>
            <person name="Goeker M."/>
        </authorList>
    </citation>
    <scope>NUCLEOTIDE SEQUENCE [LARGE SCALE GENOMIC DNA]</scope>
    <source>
        <strain evidence="1 2">DSM 22008</strain>
    </source>
</reference>
<dbReference type="Proteomes" id="UP000282211">
    <property type="component" value="Unassembled WGS sequence"/>
</dbReference>
<dbReference type="Pfam" id="PF03864">
    <property type="entry name" value="Phage_cap_E"/>
    <property type="match status" value="1"/>
</dbReference>
<dbReference type="Gene3D" id="3.30.1930.10">
    <property type="entry name" value="capsid protein of prophage domain"/>
    <property type="match status" value="1"/>
</dbReference>
<proteinExistence type="inferred from homology"/>
<dbReference type="RefSeq" id="WP_121100780.1">
    <property type="nucleotide sequence ID" value="NZ_RBII01000002.1"/>
</dbReference>
<accession>A0A420WD50</accession>
<protein>
    <submittedName>
        <fullName evidence="1">Major capsid protein E</fullName>
    </submittedName>
</protein>
<evidence type="ECO:0000313" key="2">
    <source>
        <dbReference type="Proteomes" id="UP000282211"/>
    </source>
</evidence>
<dbReference type="OrthoDB" id="5449178at2"/>
<name>A0A420WD50_9PROT</name>
<dbReference type="InParanoid" id="A0A420WD50"/>
<gene>
    <name evidence="1" type="ORF">DES40_1725</name>
</gene>
<dbReference type="EMBL" id="RBII01000002">
    <property type="protein sequence ID" value="RKQ68949.1"/>
    <property type="molecule type" value="Genomic_DNA"/>
</dbReference>
<dbReference type="AlphaFoldDB" id="A0A420WD50"/>
<dbReference type="HAMAP" id="MF_04133">
    <property type="entry name" value="CAPSID_LAMBDA"/>
    <property type="match status" value="1"/>
</dbReference>